<dbReference type="EMBL" id="SNWH01000006">
    <property type="protein sequence ID" value="TDO09781.1"/>
    <property type="molecule type" value="Genomic_DNA"/>
</dbReference>
<sequence>MPDHRQTPLAGGARVSSQYSPTTSPDKRLFNVAELRLFRYTAVLLSLAVLTFLVGIMVWAFGWILNSFYNLLMPLAIAVVLALVLHPVVELLERRLHLPNLLVILLILVVFFVGIAGLVYLLVPLLVSQTVQLMTLLPDTLANWEEHFSTHFPGLSSMISISMESSGGAEAQPALAVTDNPGTAIMSNLGLLAGISFVPLFLFFTLLS</sequence>
<evidence type="ECO:0000256" key="4">
    <source>
        <dbReference type="ARBA" id="ARBA00022989"/>
    </source>
</evidence>
<dbReference type="GO" id="GO:0016020">
    <property type="term" value="C:membrane"/>
    <property type="evidence" value="ECO:0007669"/>
    <property type="project" value="UniProtKB-SubCell"/>
</dbReference>
<evidence type="ECO:0000256" key="1">
    <source>
        <dbReference type="ARBA" id="ARBA00004141"/>
    </source>
</evidence>
<keyword evidence="9" id="KW-1185">Reference proteome</keyword>
<organism evidence="8 9">
    <name type="scientific">Halomonas ventosae</name>
    <dbReference type="NCBI Taxonomy" id="229007"/>
    <lineage>
        <taxon>Bacteria</taxon>
        <taxon>Pseudomonadati</taxon>
        <taxon>Pseudomonadota</taxon>
        <taxon>Gammaproteobacteria</taxon>
        <taxon>Oceanospirillales</taxon>
        <taxon>Halomonadaceae</taxon>
        <taxon>Halomonas</taxon>
    </lineage>
</organism>
<keyword evidence="5 7" id="KW-0472">Membrane</keyword>
<feature type="region of interest" description="Disordered" evidence="6">
    <location>
        <begin position="1"/>
        <end position="24"/>
    </location>
</feature>
<evidence type="ECO:0000256" key="3">
    <source>
        <dbReference type="ARBA" id="ARBA00022692"/>
    </source>
</evidence>
<dbReference type="Proteomes" id="UP000295150">
    <property type="component" value="Unassembled WGS sequence"/>
</dbReference>
<evidence type="ECO:0000313" key="9">
    <source>
        <dbReference type="Proteomes" id="UP000295150"/>
    </source>
</evidence>
<evidence type="ECO:0000256" key="6">
    <source>
        <dbReference type="SAM" id="MobiDB-lite"/>
    </source>
</evidence>
<accession>A0A4R6HNB0</accession>
<reference evidence="8 9" key="1">
    <citation type="submission" date="2019-03" db="EMBL/GenBank/DDBJ databases">
        <title>Freshwater and sediment microbial communities from various areas in North America, analyzing microbe dynamics in response to fracking.</title>
        <authorList>
            <person name="Lamendella R."/>
        </authorList>
    </citation>
    <scope>NUCLEOTIDE SEQUENCE [LARGE SCALE GENOMIC DNA]</scope>
    <source>
        <strain evidence="8 9">1_TX</strain>
    </source>
</reference>
<proteinExistence type="inferred from homology"/>
<feature type="transmembrane region" description="Helical" evidence="7">
    <location>
        <begin position="37"/>
        <end position="65"/>
    </location>
</feature>
<feature type="transmembrane region" description="Helical" evidence="7">
    <location>
        <begin position="71"/>
        <end position="89"/>
    </location>
</feature>
<comment type="caution">
    <text evidence="8">The sequence shown here is derived from an EMBL/GenBank/DDBJ whole genome shotgun (WGS) entry which is preliminary data.</text>
</comment>
<comment type="similarity">
    <text evidence="2">Belongs to the autoinducer-2 exporter (AI-2E) (TC 2.A.86) family.</text>
</comment>
<evidence type="ECO:0000256" key="2">
    <source>
        <dbReference type="ARBA" id="ARBA00009773"/>
    </source>
</evidence>
<keyword evidence="3 7" id="KW-0812">Transmembrane</keyword>
<keyword evidence="4 7" id="KW-1133">Transmembrane helix</keyword>
<dbReference type="RefSeq" id="WP_208107373.1">
    <property type="nucleotide sequence ID" value="NZ_SNWH01000006.1"/>
</dbReference>
<protein>
    <submittedName>
        <fullName evidence="8">Uncharacterized protein DUF20</fullName>
    </submittedName>
</protein>
<comment type="subcellular location">
    <subcellularLocation>
        <location evidence="1">Membrane</location>
        <topology evidence="1">Multi-pass membrane protein</topology>
    </subcellularLocation>
</comment>
<dbReference type="Pfam" id="PF01594">
    <property type="entry name" value="AI-2E_transport"/>
    <property type="match status" value="1"/>
</dbReference>
<evidence type="ECO:0000256" key="7">
    <source>
        <dbReference type="SAM" id="Phobius"/>
    </source>
</evidence>
<evidence type="ECO:0000256" key="5">
    <source>
        <dbReference type="ARBA" id="ARBA00023136"/>
    </source>
</evidence>
<name>A0A4R6HNB0_9GAMM</name>
<feature type="transmembrane region" description="Helical" evidence="7">
    <location>
        <begin position="101"/>
        <end position="127"/>
    </location>
</feature>
<feature type="compositionally biased region" description="Polar residues" evidence="6">
    <location>
        <begin position="15"/>
        <end position="24"/>
    </location>
</feature>
<evidence type="ECO:0000313" key="8">
    <source>
        <dbReference type="EMBL" id="TDO09781.1"/>
    </source>
</evidence>
<gene>
    <name evidence="8" type="ORF">DFO68_10629</name>
</gene>
<dbReference type="AlphaFoldDB" id="A0A4R6HNB0"/>
<feature type="transmembrane region" description="Helical" evidence="7">
    <location>
        <begin position="185"/>
        <end position="207"/>
    </location>
</feature>
<dbReference type="InterPro" id="IPR002549">
    <property type="entry name" value="AI-2E-like"/>
</dbReference>